<evidence type="ECO:0000313" key="11">
    <source>
        <dbReference type="Proteomes" id="UP000236162"/>
    </source>
</evidence>
<gene>
    <name evidence="9" type="ORF">LP667_11270</name>
    <name evidence="10" type="ORF">LPPLD21_02009</name>
</gene>
<keyword evidence="11" id="KW-1185">Reference proteome</keyword>
<evidence type="ECO:0000256" key="5">
    <source>
        <dbReference type="ARBA" id="ARBA00023088"/>
    </source>
</evidence>
<keyword evidence="7" id="KW-0472">Membrane</keyword>
<dbReference type="Gene3D" id="2.60.40.740">
    <property type="match status" value="1"/>
</dbReference>
<evidence type="ECO:0000256" key="2">
    <source>
        <dbReference type="ARBA" id="ARBA00022512"/>
    </source>
</evidence>
<feature type="compositionally biased region" description="Basic and acidic residues" evidence="6">
    <location>
        <begin position="329"/>
        <end position="343"/>
    </location>
</feature>
<evidence type="ECO:0000259" key="8">
    <source>
        <dbReference type="Pfam" id="PF17961"/>
    </source>
</evidence>
<comment type="subcellular location">
    <subcellularLocation>
        <location evidence="1">Secreted</location>
        <location evidence="1">Cell wall</location>
        <topology evidence="1">Peptidoglycan-anchor</topology>
    </subcellularLocation>
</comment>
<dbReference type="Proteomes" id="UP000277896">
    <property type="component" value="Chromosome"/>
</dbReference>
<dbReference type="Gene3D" id="2.60.40.1280">
    <property type="match status" value="1"/>
</dbReference>
<feature type="compositionally biased region" description="Acidic residues" evidence="6">
    <location>
        <begin position="297"/>
        <end position="315"/>
    </location>
</feature>
<evidence type="ECO:0000313" key="12">
    <source>
        <dbReference type="Proteomes" id="UP000277896"/>
    </source>
</evidence>
<protein>
    <submittedName>
        <fullName evidence="10">Cell surface protein</fullName>
    </submittedName>
    <submittedName>
        <fullName evidence="9">LPXTG cell wall anchor domain-containing protein</fullName>
    </submittedName>
</protein>
<dbReference type="EMBL" id="BDOR01000010">
    <property type="protein sequence ID" value="GBF02461.1"/>
    <property type="molecule type" value="Genomic_DNA"/>
</dbReference>
<keyword evidence="4" id="KW-0732">Signal</keyword>
<keyword evidence="5" id="KW-0572">Peptidoglycan-anchor</keyword>
<name>A0AAD0TPU5_9LACO</name>
<evidence type="ECO:0000256" key="6">
    <source>
        <dbReference type="SAM" id="MobiDB-lite"/>
    </source>
</evidence>
<dbReference type="InterPro" id="IPR041171">
    <property type="entry name" value="SDR_Ig"/>
</dbReference>
<dbReference type="Pfam" id="PF17961">
    <property type="entry name" value="Big_8"/>
    <property type="match status" value="1"/>
</dbReference>
<keyword evidence="7" id="KW-0812">Transmembrane</keyword>
<proteinExistence type="predicted"/>
<reference evidence="10 11" key="1">
    <citation type="submission" date="2017-04" db="EMBL/GenBank/DDBJ databases">
        <title>In vitro and in silico characterization of Lactobacillus paraplantarum D2-1, a starter culture for soymilk fermentation.</title>
        <authorList>
            <person name="Endo A."/>
            <person name="Sasaki F."/>
            <person name="Maeno S."/>
            <person name="Kanesaki Y."/>
            <person name="Kubota E."/>
            <person name="Torres G.A."/>
            <person name="Tomita S."/>
            <person name="Nakagawa J."/>
        </authorList>
    </citation>
    <scope>NUCLEOTIDE SEQUENCE [LARGE SCALE GENOMIC DNA]</scope>
    <source>
        <strain evidence="10 11">D2-1</strain>
    </source>
</reference>
<keyword evidence="2" id="KW-0134">Cell wall</keyword>
<feature type="compositionally biased region" description="Polar residues" evidence="6">
    <location>
        <begin position="260"/>
        <end position="272"/>
    </location>
</feature>
<feature type="compositionally biased region" description="Low complexity" evidence="6">
    <location>
        <begin position="360"/>
        <end position="381"/>
    </location>
</feature>
<feature type="region of interest" description="Disordered" evidence="6">
    <location>
        <begin position="249"/>
        <end position="389"/>
    </location>
</feature>
<dbReference type="NCBIfam" id="TIGR01167">
    <property type="entry name" value="LPXTG_anchor"/>
    <property type="match status" value="1"/>
</dbReference>
<dbReference type="AlphaFoldDB" id="A0AAD0TPU5"/>
<dbReference type="Proteomes" id="UP000236162">
    <property type="component" value="Unassembled WGS sequence"/>
</dbReference>
<dbReference type="InterPro" id="IPR011252">
    <property type="entry name" value="Fibrogen-bd_dom1"/>
</dbReference>
<sequence length="446" mass="48238">MRNKWRWLLLAITGIFFLMFGPPLVSQARDVIEATGNDANSAIIKDSNGTIISHDAQLPADQDYTVNYNWRIPNNVKITAGDTMTFQIPENVQITTDRSFPMNGFIGGTVGTFNLAAGSHTGIVTFNQAYQIATMNRSGYVRLTVKGTVPSQPSNTTPIALEKSAAWVDASDPRRINWTVHVLANNNTLVNPTFTDTLSNNHEYVAGSASLKEQDGTVIPVTTTATGQQVTFAANGRYLKDLILTYQTKTNQPDGKDTFENSVNYQDSNDNSGHAEASIDRLEPDIPEEPNVTEPQEPGDEDNPGTEEPGTEEPGTEQPGTEEPGTEEPGTKEPNVEKPEVSEPKNPGAENSKQLSIAKPNTSSPLTTTGLNTTSGSNKNTLVPSKPTNQLPATATAIFDRTNNHSNQSLPQTDEHPATGLAWLGLVVLLGLLSLGLGTMHHYPRY</sequence>
<dbReference type="GO" id="GO:0007155">
    <property type="term" value="P:cell adhesion"/>
    <property type="evidence" value="ECO:0007669"/>
    <property type="project" value="InterPro"/>
</dbReference>
<keyword evidence="7" id="KW-1133">Transmembrane helix</keyword>
<evidence type="ECO:0000313" key="10">
    <source>
        <dbReference type="EMBL" id="GBF02461.1"/>
    </source>
</evidence>
<keyword evidence="3" id="KW-0964">Secreted</keyword>
<evidence type="ECO:0000256" key="4">
    <source>
        <dbReference type="ARBA" id="ARBA00022729"/>
    </source>
</evidence>
<dbReference type="SUPFAM" id="SSF49401">
    <property type="entry name" value="Bacterial adhesins"/>
    <property type="match status" value="2"/>
</dbReference>
<organism evidence="9 12">
    <name type="scientific">Lactiplantibacillus paraplantarum</name>
    <dbReference type="NCBI Taxonomy" id="60520"/>
    <lineage>
        <taxon>Bacteria</taxon>
        <taxon>Bacillati</taxon>
        <taxon>Bacillota</taxon>
        <taxon>Bacilli</taxon>
        <taxon>Lactobacillales</taxon>
        <taxon>Lactobacillaceae</taxon>
        <taxon>Lactiplantibacillus</taxon>
    </lineage>
</organism>
<feature type="domain" description="SDR-like Ig" evidence="8">
    <location>
        <begin position="62"/>
        <end position="130"/>
    </location>
</feature>
<evidence type="ECO:0000256" key="3">
    <source>
        <dbReference type="ARBA" id="ARBA00022525"/>
    </source>
</evidence>
<dbReference type="InterPro" id="IPR008966">
    <property type="entry name" value="Adhesion_dom_sf"/>
</dbReference>
<evidence type="ECO:0000256" key="1">
    <source>
        <dbReference type="ARBA" id="ARBA00004168"/>
    </source>
</evidence>
<dbReference type="EMBL" id="CP032744">
    <property type="protein sequence ID" value="AYJ39342.1"/>
    <property type="molecule type" value="Genomic_DNA"/>
</dbReference>
<evidence type="ECO:0000313" key="9">
    <source>
        <dbReference type="EMBL" id="AYJ39342.1"/>
    </source>
</evidence>
<feature type="transmembrane region" description="Helical" evidence="7">
    <location>
        <begin position="420"/>
        <end position="440"/>
    </location>
</feature>
<accession>A0AAD0TPU5</accession>
<evidence type="ECO:0000256" key="7">
    <source>
        <dbReference type="SAM" id="Phobius"/>
    </source>
</evidence>
<dbReference type="RefSeq" id="WP_021732731.1">
    <property type="nucleotide sequence ID" value="NZ_AVAI01000161.1"/>
</dbReference>
<reference evidence="9 12" key="2">
    <citation type="submission" date="2018-10" db="EMBL/GenBank/DDBJ databases">
        <title>Genome seuquencing of Lactobacillus species.</title>
        <authorList>
            <person name="Baek C."/>
            <person name="Yi H."/>
        </authorList>
    </citation>
    <scope>NUCLEOTIDE SEQUENCE [LARGE SCALE GENOMIC DNA]</scope>
    <source>
        <strain evidence="9 12">DSM 10667</strain>
    </source>
</reference>